<feature type="compositionally biased region" description="Basic and acidic residues" evidence="1">
    <location>
        <begin position="1"/>
        <end position="35"/>
    </location>
</feature>
<feature type="region of interest" description="Disordered" evidence="1">
    <location>
        <begin position="1"/>
        <end position="39"/>
    </location>
</feature>
<evidence type="ECO:0000313" key="4">
    <source>
        <dbReference type="WBParaSite" id="SSLN_0001300401-mRNA-1"/>
    </source>
</evidence>
<protein>
    <submittedName>
        <fullName evidence="4">AMP_N domain-containing protein</fullName>
    </submittedName>
</protein>
<reference evidence="2 3" key="2">
    <citation type="submission" date="2018-11" db="EMBL/GenBank/DDBJ databases">
        <authorList>
            <consortium name="Pathogen Informatics"/>
        </authorList>
    </citation>
    <scope>NUCLEOTIDE SEQUENCE [LARGE SCALE GENOMIC DNA]</scope>
    <source>
        <strain evidence="2 3">NST_G2</strain>
    </source>
</reference>
<organism evidence="4">
    <name type="scientific">Schistocephalus solidus</name>
    <name type="common">Tapeworm</name>
    <dbReference type="NCBI Taxonomy" id="70667"/>
    <lineage>
        <taxon>Eukaryota</taxon>
        <taxon>Metazoa</taxon>
        <taxon>Spiralia</taxon>
        <taxon>Lophotrochozoa</taxon>
        <taxon>Platyhelminthes</taxon>
        <taxon>Cestoda</taxon>
        <taxon>Eucestoda</taxon>
        <taxon>Diphyllobothriidea</taxon>
        <taxon>Diphyllobothriidae</taxon>
        <taxon>Schistocephalus</taxon>
    </lineage>
</organism>
<evidence type="ECO:0000313" key="2">
    <source>
        <dbReference type="EMBL" id="VDL98919.1"/>
    </source>
</evidence>
<accession>A0A183T7T4</accession>
<keyword evidence="3" id="KW-1185">Reference proteome</keyword>
<gene>
    <name evidence="2" type="ORF">SSLN_LOCUS12534</name>
</gene>
<dbReference type="Proteomes" id="UP000275846">
    <property type="component" value="Unassembled WGS sequence"/>
</dbReference>
<name>A0A183T7T4_SCHSO</name>
<evidence type="ECO:0000313" key="3">
    <source>
        <dbReference type="Proteomes" id="UP000275846"/>
    </source>
</evidence>
<dbReference type="WBParaSite" id="SSLN_0001300401-mRNA-1">
    <property type="protein sequence ID" value="SSLN_0001300401-mRNA-1"/>
    <property type="gene ID" value="SSLN_0001300401"/>
</dbReference>
<proteinExistence type="predicted"/>
<evidence type="ECO:0000256" key="1">
    <source>
        <dbReference type="SAM" id="MobiDB-lite"/>
    </source>
</evidence>
<dbReference type="AlphaFoldDB" id="A0A183T7T4"/>
<sequence>MTDAYKTGDDGLRAPRESAQDRDLQGGGKLRDPTEHQSGLDYSVILRAGDRHPYPPGEVVAHRHVSGRASSSKRVRARVCLAGASPTVEQRRGQ</sequence>
<reference evidence="4" key="1">
    <citation type="submission" date="2016-06" db="UniProtKB">
        <authorList>
            <consortium name="WormBaseParasite"/>
        </authorList>
    </citation>
    <scope>IDENTIFICATION</scope>
</reference>
<dbReference type="EMBL" id="UYSU01037346">
    <property type="protein sequence ID" value="VDL98919.1"/>
    <property type="molecule type" value="Genomic_DNA"/>
</dbReference>